<sequence length="187" mass="20792">MLRRFFVFAVFGSFLGLVAGCTNPNDLDQPAVDLGDFRLGHNIVIAPKMEKGPLSREKSKEEWTAAVQARIAERFDRYEGEKLYHFGVSLEGYVLAQPGIPIVASPKSALIMRITVWDNAANKKLNEKAHQIIVFEQLSGEQVIGSGLTQSADQQLENLSKNAAKMIELWLVRQQAEEGWFATEADG</sequence>
<dbReference type="OrthoDB" id="7834608at2"/>
<gene>
    <name evidence="2" type="ORF">SAMN05444486_101360</name>
</gene>
<evidence type="ECO:0000313" key="3">
    <source>
        <dbReference type="Proteomes" id="UP000199026"/>
    </source>
</evidence>
<dbReference type="AlphaFoldDB" id="A0A1H3HCM7"/>
<dbReference type="RefSeq" id="WP_089887353.1">
    <property type="nucleotide sequence ID" value="NZ_CALJFH010000018.1"/>
</dbReference>
<evidence type="ECO:0000313" key="2">
    <source>
        <dbReference type="EMBL" id="SDY13333.1"/>
    </source>
</evidence>
<dbReference type="PROSITE" id="PS51257">
    <property type="entry name" value="PROKAR_LIPOPROTEIN"/>
    <property type="match status" value="1"/>
</dbReference>
<feature type="signal peptide" evidence="1">
    <location>
        <begin position="1"/>
        <end position="19"/>
    </location>
</feature>
<dbReference type="GeneID" id="78123165"/>
<keyword evidence="3" id="KW-1185">Reference proteome</keyword>
<evidence type="ECO:0000256" key="1">
    <source>
        <dbReference type="SAM" id="SignalP"/>
    </source>
</evidence>
<evidence type="ECO:0008006" key="4">
    <source>
        <dbReference type="Google" id="ProtNLM"/>
    </source>
</evidence>
<organism evidence="2 3">
    <name type="scientific">Lentibacter algarum</name>
    <dbReference type="NCBI Taxonomy" id="576131"/>
    <lineage>
        <taxon>Bacteria</taxon>
        <taxon>Pseudomonadati</taxon>
        <taxon>Pseudomonadota</taxon>
        <taxon>Alphaproteobacteria</taxon>
        <taxon>Rhodobacterales</taxon>
        <taxon>Roseobacteraceae</taxon>
        <taxon>Lentibacter</taxon>
    </lineage>
</organism>
<name>A0A1H3HCM7_9RHOB</name>
<feature type="chain" id="PRO_5011759491" description="DUF4136 domain-containing protein" evidence="1">
    <location>
        <begin position="20"/>
        <end position="187"/>
    </location>
</feature>
<dbReference type="STRING" id="576131.SAMN05444486_101360"/>
<proteinExistence type="predicted"/>
<dbReference type="EMBL" id="FNPR01000001">
    <property type="protein sequence ID" value="SDY13333.1"/>
    <property type="molecule type" value="Genomic_DNA"/>
</dbReference>
<accession>A0A1H3HCM7</accession>
<keyword evidence="1" id="KW-0732">Signal</keyword>
<dbReference type="Proteomes" id="UP000199026">
    <property type="component" value="Unassembled WGS sequence"/>
</dbReference>
<reference evidence="2 3" key="1">
    <citation type="submission" date="2016-10" db="EMBL/GenBank/DDBJ databases">
        <authorList>
            <person name="de Groot N.N."/>
        </authorList>
    </citation>
    <scope>NUCLEOTIDE SEQUENCE [LARGE SCALE GENOMIC DNA]</scope>
    <source>
        <strain evidence="2 3">DSM 24677</strain>
    </source>
</reference>
<protein>
    <recommendedName>
        <fullName evidence="4">DUF4136 domain-containing protein</fullName>
    </recommendedName>
</protein>